<dbReference type="EMBL" id="DXGJ01000029">
    <property type="protein sequence ID" value="HIW71791.1"/>
    <property type="molecule type" value="Genomic_DNA"/>
</dbReference>
<protein>
    <submittedName>
        <fullName evidence="1">Uncharacterized protein</fullName>
    </submittedName>
</protein>
<accession>A0A9D1QRV5</accession>
<comment type="caution">
    <text evidence="1">The sequence shown here is derived from an EMBL/GenBank/DDBJ whole genome shotgun (WGS) entry which is preliminary data.</text>
</comment>
<name>A0A9D1QRV5_9LACO</name>
<gene>
    <name evidence="1" type="ORF">H9875_04100</name>
</gene>
<dbReference type="AlphaFoldDB" id="A0A9D1QRV5"/>
<sequence length="90" mass="10011">MLGYVLGKDGNFESFVETLYQKGDHLSDTEVRLLQELITQAQYPGNSVNMAEKLSLTSTELAANLVQLKADGLIDYWGQPAQQLPVPVYH</sequence>
<evidence type="ECO:0000313" key="1">
    <source>
        <dbReference type="EMBL" id="HIW71791.1"/>
    </source>
</evidence>
<proteinExistence type="predicted"/>
<reference evidence="1" key="2">
    <citation type="submission" date="2021-04" db="EMBL/GenBank/DDBJ databases">
        <authorList>
            <person name="Gilroy R."/>
        </authorList>
    </citation>
    <scope>NUCLEOTIDE SEQUENCE</scope>
    <source>
        <strain evidence="1">CHK173-259</strain>
    </source>
</reference>
<reference evidence="1" key="1">
    <citation type="journal article" date="2021" name="PeerJ">
        <title>Extensive microbial diversity within the chicken gut microbiome revealed by metagenomics and culture.</title>
        <authorList>
            <person name="Gilroy R."/>
            <person name="Ravi A."/>
            <person name="Getino M."/>
            <person name="Pursley I."/>
            <person name="Horton D.L."/>
            <person name="Alikhan N.F."/>
            <person name="Baker D."/>
            <person name="Gharbi K."/>
            <person name="Hall N."/>
            <person name="Watson M."/>
            <person name="Adriaenssens E.M."/>
            <person name="Foster-Nyarko E."/>
            <person name="Jarju S."/>
            <person name="Secka A."/>
            <person name="Antonio M."/>
            <person name="Oren A."/>
            <person name="Chaudhuri R.R."/>
            <person name="La Ragione R."/>
            <person name="Hildebrand F."/>
            <person name="Pallen M.J."/>
        </authorList>
    </citation>
    <scope>NUCLEOTIDE SEQUENCE</scope>
    <source>
        <strain evidence="1">CHK173-259</strain>
    </source>
</reference>
<organism evidence="1 2">
    <name type="scientific">Candidatus Levilactobacillus faecigallinarum</name>
    <dbReference type="NCBI Taxonomy" id="2838638"/>
    <lineage>
        <taxon>Bacteria</taxon>
        <taxon>Bacillati</taxon>
        <taxon>Bacillota</taxon>
        <taxon>Bacilli</taxon>
        <taxon>Lactobacillales</taxon>
        <taxon>Lactobacillaceae</taxon>
        <taxon>Levilactobacillus</taxon>
    </lineage>
</organism>
<dbReference type="Proteomes" id="UP000886822">
    <property type="component" value="Unassembled WGS sequence"/>
</dbReference>
<evidence type="ECO:0000313" key="2">
    <source>
        <dbReference type="Proteomes" id="UP000886822"/>
    </source>
</evidence>